<dbReference type="InterPro" id="IPR047838">
    <property type="entry name" value="STM4013-like"/>
</dbReference>
<name>A0A2G6E8P4_9BACT</name>
<reference evidence="1 2" key="1">
    <citation type="submission" date="2017-10" db="EMBL/GenBank/DDBJ databases">
        <title>Novel microbial diversity and functional potential in the marine mammal oral microbiome.</title>
        <authorList>
            <person name="Dudek N.K."/>
            <person name="Sun C.L."/>
            <person name="Burstein D."/>
            <person name="Kantor R.S."/>
            <person name="Aliaga Goltsman D.S."/>
            <person name="Bik E.M."/>
            <person name="Thomas B.C."/>
            <person name="Banfield J.F."/>
            <person name="Relman D.A."/>
        </authorList>
    </citation>
    <scope>NUCLEOTIDE SEQUENCE [LARGE SCALE GENOMIC DNA]</scope>
    <source>
        <strain evidence="1">DOLZORAL124_49_17</strain>
    </source>
</reference>
<protein>
    <submittedName>
        <fullName evidence="1">Metalloenzyme domain-containing protein</fullName>
    </submittedName>
</protein>
<organism evidence="1 2">
    <name type="scientific">candidate division KSB3 bacterium</name>
    <dbReference type="NCBI Taxonomy" id="2044937"/>
    <lineage>
        <taxon>Bacteria</taxon>
        <taxon>candidate division KSB3</taxon>
    </lineage>
</organism>
<gene>
    <name evidence="1" type="ORF">CSB45_03965</name>
</gene>
<evidence type="ECO:0000313" key="1">
    <source>
        <dbReference type="EMBL" id="PID58232.1"/>
    </source>
</evidence>
<accession>A0A2G6E8P4</accession>
<dbReference type="NCBIfam" id="NF038075">
    <property type="entry name" value="fam_STM4013"/>
    <property type="match status" value="1"/>
</dbReference>
<dbReference type="AlphaFoldDB" id="A0A2G6E8P4"/>
<dbReference type="Proteomes" id="UP000229740">
    <property type="component" value="Unassembled WGS sequence"/>
</dbReference>
<dbReference type="Gene3D" id="3.40.720.10">
    <property type="entry name" value="Alkaline Phosphatase, subunit A"/>
    <property type="match status" value="1"/>
</dbReference>
<dbReference type="SUPFAM" id="SSF53649">
    <property type="entry name" value="Alkaline phosphatase-like"/>
    <property type="match status" value="1"/>
</dbReference>
<comment type="caution">
    <text evidence="1">The sequence shown here is derived from an EMBL/GenBank/DDBJ whole genome shotgun (WGS) entry which is preliminary data.</text>
</comment>
<sequence>MIQVNALIGTHDILFITLDTLRYDVAQQCCLQGRIPNLAEILPQGGWEARHSPGNFTYAAHHAFFAGFLPTPIPPGKYPRPFALSFPASDTIAPESCVFETADIVSGLAERGYRTICIGGVEFFNKLTPLGSALPDLFQESHWSPEMGNSDPNSTRNQVHLATGILDTLPRTQRVFLFLNVSAIHYPNYMYIPGQLHDSLKSHAAALEYTDRQLGALFRKMRSRAPVYAIICADHGTAYGEDGYWGHRVSHPVVYTVPYAECLVTHR</sequence>
<dbReference type="InterPro" id="IPR017850">
    <property type="entry name" value="Alkaline_phosphatase_core_sf"/>
</dbReference>
<dbReference type="EMBL" id="PDPS01000023">
    <property type="protein sequence ID" value="PID58232.1"/>
    <property type="molecule type" value="Genomic_DNA"/>
</dbReference>
<proteinExistence type="predicted"/>
<evidence type="ECO:0000313" key="2">
    <source>
        <dbReference type="Proteomes" id="UP000229740"/>
    </source>
</evidence>